<keyword evidence="12" id="KW-1185">Reference proteome</keyword>
<dbReference type="InterPro" id="IPR050445">
    <property type="entry name" value="Bact_polysacc_biosynth/exp"/>
</dbReference>
<dbReference type="GO" id="GO:0005886">
    <property type="term" value="C:plasma membrane"/>
    <property type="evidence" value="ECO:0007669"/>
    <property type="project" value="UniProtKB-SubCell"/>
</dbReference>
<feature type="coiled-coil region" evidence="6">
    <location>
        <begin position="357"/>
        <end position="415"/>
    </location>
</feature>
<feature type="transmembrane region" description="Helical" evidence="8">
    <location>
        <begin position="41"/>
        <end position="59"/>
    </location>
</feature>
<feature type="transmembrane region" description="Helical" evidence="8">
    <location>
        <begin position="449"/>
        <end position="472"/>
    </location>
</feature>
<evidence type="ECO:0000256" key="3">
    <source>
        <dbReference type="ARBA" id="ARBA00022692"/>
    </source>
</evidence>
<evidence type="ECO:0000313" key="11">
    <source>
        <dbReference type="EMBL" id="NDV86143.1"/>
    </source>
</evidence>
<keyword evidence="5 8" id="KW-0472">Membrane</keyword>
<evidence type="ECO:0000259" key="9">
    <source>
        <dbReference type="Pfam" id="PF02706"/>
    </source>
</evidence>
<proteinExistence type="predicted"/>
<evidence type="ECO:0000256" key="6">
    <source>
        <dbReference type="SAM" id="Coils"/>
    </source>
</evidence>
<evidence type="ECO:0000256" key="7">
    <source>
        <dbReference type="SAM" id="MobiDB-lite"/>
    </source>
</evidence>
<feature type="region of interest" description="Disordered" evidence="7">
    <location>
        <begin position="482"/>
        <end position="583"/>
    </location>
</feature>
<organism evidence="11 12">
    <name type="scientific">Aurantimonas aggregata</name>
    <dbReference type="NCBI Taxonomy" id="2047720"/>
    <lineage>
        <taxon>Bacteria</taxon>
        <taxon>Pseudomonadati</taxon>
        <taxon>Pseudomonadota</taxon>
        <taxon>Alphaproteobacteria</taxon>
        <taxon>Hyphomicrobiales</taxon>
        <taxon>Aurantimonadaceae</taxon>
        <taxon>Aurantimonas</taxon>
    </lineage>
</organism>
<protein>
    <submittedName>
        <fullName evidence="11">Chain-length determining protein</fullName>
    </submittedName>
</protein>
<evidence type="ECO:0000256" key="2">
    <source>
        <dbReference type="ARBA" id="ARBA00022475"/>
    </source>
</evidence>
<evidence type="ECO:0000259" key="10">
    <source>
        <dbReference type="Pfam" id="PF13807"/>
    </source>
</evidence>
<keyword evidence="6" id="KW-0175">Coiled coil</keyword>
<comment type="subcellular location">
    <subcellularLocation>
        <location evidence="1">Cell membrane</location>
        <topology evidence="1">Multi-pass membrane protein</topology>
    </subcellularLocation>
</comment>
<comment type="caution">
    <text evidence="11">The sequence shown here is derived from an EMBL/GenBank/DDBJ whole genome shotgun (WGS) entry which is preliminary data.</text>
</comment>
<feature type="compositionally biased region" description="Low complexity" evidence="7">
    <location>
        <begin position="482"/>
        <end position="497"/>
    </location>
</feature>
<dbReference type="Pfam" id="PF02706">
    <property type="entry name" value="Wzz"/>
    <property type="match status" value="1"/>
</dbReference>
<evidence type="ECO:0000256" key="1">
    <source>
        <dbReference type="ARBA" id="ARBA00004651"/>
    </source>
</evidence>
<feature type="coiled-coil region" evidence="6">
    <location>
        <begin position="608"/>
        <end position="635"/>
    </location>
</feature>
<dbReference type="Pfam" id="PF13807">
    <property type="entry name" value="GNVR"/>
    <property type="match status" value="1"/>
</dbReference>
<dbReference type="GO" id="GO:0004713">
    <property type="term" value="F:protein tyrosine kinase activity"/>
    <property type="evidence" value="ECO:0007669"/>
    <property type="project" value="TreeGrafter"/>
</dbReference>
<evidence type="ECO:0000256" key="8">
    <source>
        <dbReference type="SAM" id="Phobius"/>
    </source>
</evidence>
<dbReference type="RefSeq" id="WP_163042883.1">
    <property type="nucleotide sequence ID" value="NZ_JAAAMJ010000002.1"/>
</dbReference>
<sequence length="639" mass="69438">MFSNSNTPGTLDAPRYDRRAPAPTTLLDPVYIIRSVWASKWLIAFTTLVGILVAVAVALSTPKEYTATTEILADPRDIKVVANEVTPNGLPSDATLALIESQMAVIYSNDVLGRVVDDADLVSDPEFNGTAESTFGSVTAWFNGLFGNAEAINTRRRLQTLANFRQATTVTRDPKSFVLNLSVETWDPDKSAQLVNRVAETFIDQLGRVQSSTARRASDALSSRLAELRRSVVEAERAVEEYKSANGLVGVGGRLVDDDYILRMNDQLARSRSDITALRVRAEQMANASVDAVVEGSFPEELTSEALSRLRNTYSELAQQTASLAVTLGPRHPQLLASEQALDSARSAISQEVSRIVAAAQTELSRAEQTNRDLNEQIDELKTKQVATSGSFVKLRELEREVEASRAVYEAFLLRARETGEQEMLNTANVRVISSATPPLEPSSVSRRAVVMVGAVLGLLAGIGLAVLWAIITIVRSMPATRPAAPAAPIPTTLRLPDATSDFRPTVLAAASDMRRERPANDGEEPAESGTGRLADTSEDDAEQGTVPSASEMALVPEVPVAEAAPEDDEHRQPAYDVPPTERRRTLRERIQALAEEHPAPANPSLALIEEDAEVERLQEDIAAVKRHIAEIRSRRQAI</sequence>
<gene>
    <name evidence="11" type="ORF">GTW51_05445</name>
</gene>
<accession>A0A6L9ME55</accession>
<keyword evidence="2" id="KW-1003">Cell membrane</keyword>
<evidence type="ECO:0000256" key="5">
    <source>
        <dbReference type="ARBA" id="ARBA00023136"/>
    </source>
</evidence>
<name>A0A6L9ME55_9HYPH</name>
<feature type="domain" description="Polysaccharide chain length determinant N-terminal" evidence="9">
    <location>
        <begin position="32"/>
        <end position="118"/>
    </location>
</feature>
<evidence type="ECO:0000313" key="12">
    <source>
        <dbReference type="Proteomes" id="UP000476332"/>
    </source>
</evidence>
<dbReference type="Proteomes" id="UP000476332">
    <property type="component" value="Unassembled WGS sequence"/>
</dbReference>
<dbReference type="InterPro" id="IPR032807">
    <property type="entry name" value="GNVR"/>
</dbReference>
<dbReference type="InterPro" id="IPR003856">
    <property type="entry name" value="LPS_length_determ_N"/>
</dbReference>
<reference evidence="11 12" key="1">
    <citation type="submission" date="2020-01" db="EMBL/GenBank/DDBJ databases">
        <title>Genomes of bacteria type strains.</title>
        <authorList>
            <person name="Chen J."/>
            <person name="Zhu S."/>
            <person name="Chen J."/>
        </authorList>
    </citation>
    <scope>NUCLEOTIDE SEQUENCE [LARGE SCALE GENOMIC DNA]</scope>
    <source>
        <strain evidence="11 12">KCTC 52919</strain>
    </source>
</reference>
<feature type="coiled-coil region" evidence="6">
    <location>
        <begin position="218"/>
        <end position="245"/>
    </location>
</feature>
<keyword evidence="4 8" id="KW-1133">Transmembrane helix</keyword>
<keyword evidence="3 8" id="KW-0812">Transmembrane</keyword>
<dbReference type="PANTHER" id="PTHR32309">
    <property type="entry name" value="TYROSINE-PROTEIN KINASE"/>
    <property type="match status" value="1"/>
</dbReference>
<dbReference type="PANTHER" id="PTHR32309:SF13">
    <property type="entry name" value="FERRIC ENTEROBACTIN TRANSPORT PROTEIN FEPE"/>
    <property type="match status" value="1"/>
</dbReference>
<feature type="compositionally biased region" description="Basic and acidic residues" evidence="7">
    <location>
        <begin position="569"/>
        <end position="583"/>
    </location>
</feature>
<evidence type="ECO:0000256" key="4">
    <source>
        <dbReference type="ARBA" id="ARBA00022989"/>
    </source>
</evidence>
<dbReference type="EMBL" id="JAAAMJ010000002">
    <property type="protein sequence ID" value="NDV86143.1"/>
    <property type="molecule type" value="Genomic_DNA"/>
</dbReference>
<feature type="domain" description="Tyrosine-protein kinase G-rich" evidence="10">
    <location>
        <begin position="397"/>
        <end position="467"/>
    </location>
</feature>
<dbReference type="AlphaFoldDB" id="A0A6L9ME55"/>